<evidence type="ECO:0000256" key="1">
    <source>
        <dbReference type="ARBA" id="ARBA00022723"/>
    </source>
</evidence>
<dbReference type="OrthoDB" id="9798098at2"/>
<dbReference type="GO" id="GO:0051536">
    <property type="term" value="F:iron-sulfur cluster binding"/>
    <property type="evidence" value="ECO:0007669"/>
    <property type="project" value="UniProtKB-KW"/>
</dbReference>
<dbReference type="GO" id="GO:0046872">
    <property type="term" value="F:metal ion binding"/>
    <property type="evidence" value="ECO:0007669"/>
    <property type="project" value="UniProtKB-KW"/>
</dbReference>
<name>A0A2A6RHP8_9CHLR</name>
<dbReference type="AlphaFoldDB" id="A0A2A6RHP8"/>
<dbReference type="PROSITE" id="PS00198">
    <property type="entry name" value="4FE4S_FER_1"/>
    <property type="match status" value="1"/>
</dbReference>
<feature type="domain" description="4Fe-4S ferredoxin-type" evidence="4">
    <location>
        <begin position="32"/>
        <end position="66"/>
    </location>
</feature>
<evidence type="ECO:0000313" key="5">
    <source>
        <dbReference type="EMBL" id="PDW02398.1"/>
    </source>
</evidence>
<dbReference type="PROSITE" id="PS51379">
    <property type="entry name" value="4FE4S_FER_2"/>
    <property type="match status" value="2"/>
</dbReference>
<evidence type="ECO:0000256" key="2">
    <source>
        <dbReference type="ARBA" id="ARBA00023004"/>
    </source>
</evidence>
<protein>
    <recommendedName>
        <fullName evidence="4">4Fe-4S ferredoxin-type domain-containing protein</fullName>
    </recommendedName>
</protein>
<feature type="domain" description="4Fe-4S ferredoxin-type" evidence="4">
    <location>
        <begin position="1"/>
        <end position="30"/>
    </location>
</feature>
<dbReference type="InterPro" id="IPR017896">
    <property type="entry name" value="4Fe4S_Fe-S-bd"/>
</dbReference>
<accession>A0A2A6RHP8</accession>
<keyword evidence="2" id="KW-0408">Iron</keyword>
<evidence type="ECO:0000313" key="6">
    <source>
        <dbReference type="Proteomes" id="UP000220527"/>
    </source>
</evidence>
<keyword evidence="3" id="KW-0411">Iron-sulfur</keyword>
<evidence type="ECO:0000256" key="3">
    <source>
        <dbReference type="ARBA" id="ARBA00023014"/>
    </source>
</evidence>
<evidence type="ECO:0000259" key="4">
    <source>
        <dbReference type="PROSITE" id="PS51379"/>
    </source>
</evidence>
<dbReference type="EMBL" id="NQWI01000069">
    <property type="protein sequence ID" value="PDW02398.1"/>
    <property type="molecule type" value="Genomic_DNA"/>
</dbReference>
<dbReference type="InterPro" id="IPR017900">
    <property type="entry name" value="4Fe4S_Fe_S_CS"/>
</dbReference>
<keyword evidence="1" id="KW-0479">Metal-binding</keyword>
<sequence>MKYTIDAKLCVMCDACRPACPRNAISVHESDKTYMIDAKLCNNCQNMSAVRCVPQCPVDAILLPAN</sequence>
<keyword evidence="6" id="KW-1185">Reference proteome</keyword>
<gene>
    <name evidence="5" type="ORF">CJ255_14080</name>
</gene>
<comment type="caution">
    <text evidence="5">The sequence shown here is derived from an EMBL/GenBank/DDBJ whole genome shotgun (WGS) entry which is preliminary data.</text>
</comment>
<dbReference type="SUPFAM" id="SSF54862">
    <property type="entry name" value="4Fe-4S ferredoxins"/>
    <property type="match status" value="1"/>
</dbReference>
<reference evidence="6" key="1">
    <citation type="submission" date="2017-08" db="EMBL/GenBank/DDBJ databases">
        <authorList>
            <person name="Grouzdev D.S."/>
            <person name="Gaisin V.A."/>
            <person name="Rysina M.S."/>
            <person name="Gorlenko V.M."/>
        </authorList>
    </citation>
    <scope>NUCLEOTIDE SEQUENCE [LARGE SCALE GENOMIC DNA]</scope>
    <source>
        <strain evidence="6">Kir15-3F</strain>
    </source>
</reference>
<dbReference type="Gene3D" id="3.30.70.20">
    <property type="match status" value="1"/>
</dbReference>
<dbReference type="Proteomes" id="UP000220527">
    <property type="component" value="Unassembled WGS sequence"/>
</dbReference>
<organism evidence="5 6">
    <name type="scientific">Candidatus Viridilinea mediisalina</name>
    <dbReference type="NCBI Taxonomy" id="2024553"/>
    <lineage>
        <taxon>Bacteria</taxon>
        <taxon>Bacillati</taxon>
        <taxon>Chloroflexota</taxon>
        <taxon>Chloroflexia</taxon>
        <taxon>Chloroflexales</taxon>
        <taxon>Chloroflexineae</taxon>
        <taxon>Oscillochloridaceae</taxon>
        <taxon>Candidatus Viridilinea</taxon>
    </lineage>
</organism>
<dbReference type="Pfam" id="PF12838">
    <property type="entry name" value="Fer4_7"/>
    <property type="match status" value="1"/>
</dbReference>
<dbReference type="RefSeq" id="WP_097644740.1">
    <property type="nucleotide sequence ID" value="NZ_NQWI01000069.1"/>
</dbReference>
<proteinExistence type="predicted"/>